<name>A0ABP6S924_9ACTN</name>
<feature type="transmembrane region" description="Helical" evidence="1">
    <location>
        <begin position="35"/>
        <end position="53"/>
    </location>
</feature>
<accession>A0ABP6S924</accession>
<reference evidence="4" key="1">
    <citation type="journal article" date="2019" name="Int. J. Syst. Evol. Microbiol.">
        <title>The Global Catalogue of Microorganisms (GCM) 10K type strain sequencing project: providing services to taxonomists for standard genome sequencing and annotation.</title>
        <authorList>
            <consortium name="The Broad Institute Genomics Platform"/>
            <consortium name="The Broad Institute Genome Sequencing Center for Infectious Disease"/>
            <person name="Wu L."/>
            <person name="Ma J."/>
        </authorList>
    </citation>
    <scope>NUCLEOTIDE SEQUENCE [LARGE SCALE GENOMIC DNA]</scope>
    <source>
        <strain evidence="4">JCM 9651</strain>
    </source>
</reference>
<dbReference type="GO" id="GO:0016787">
    <property type="term" value="F:hydrolase activity"/>
    <property type="evidence" value="ECO:0007669"/>
    <property type="project" value="UniProtKB-KW"/>
</dbReference>
<dbReference type="InterPro" id="IPR029058">
    <property type="entry name" value="AB_hydrolase_fold"/>
</dbReference>
<organism evidence="3 4">
    <name type="scientific">Streptomyces sannanensis</name>
    <dbReference type="NCBI Taxonomy" id="285536"/>
    <lineage>
        <taxon>Bacteria</taxon>
        <taxon>Bacillati</taxon>
        <taxon>Actinomycetota</taxon>
        <taxon>Actinomycetes</taxon>
        <taxon>Kitasatosporales</taxon>
        <taxon>Streptomycetaceae</taxon>
        <taxon>Streptomyces</taxon>
    </lineage>
</organism>
<keyword evidence="3" id="KW-0378">Hydrolase</keyword>
<evidence type="ECO:0000313" key="3">
    <source>
        <dbReference type="EMBL" id="GAA3371051.1"/>
    </source>
</evidence>
<protein>
    <submittedName>
        <fullName evidence="3">Alpha/beta hydrolase family protein</fullName>
    </submittedName>
</protein>
<dbReference type="InterPro" id="IPR010427">
    <property type="entry name" value="DUF1023"/>
</dbReference>
<dbReference type="Proteomes" id="UP001499990">
    <property type="component" value="Unassembled WGS sequence"/>
</dbReference>
<proteinExistence type="predicted"/>
<feature type="domain" description="DUF1023" evidence="2">
    <location>
        <begin position="177"/>
        <end position="354"/>
    </location>
</feature>
<keyword evidence="1" id="KW-0472">Membrane</keyword>
<gene>
    <name evidence="3" type="ORF">GCM10020367_20160</name>
</gene>
<dbReference type="SUPFAM" id="SSF53474">
    <property type="entry name" value="alpha/beta-Hydrolases"/>
    <property type="match status" value="1"/>
</dbReference>
<dbReference type="Pfam" id="PF06259">
    <property type="entry name" value="Abhydrolase_8"/>
    <property type="match status" value="1"/>
</dbReference>
<keyword evidence="1" id="KW-1133">Transmembrane helix</keyword>
<keyword evidence="1" id="KW-0812">Transmembrane</keyword>
<dbReference type="EMBL" id="BAAAYL010000001">
    <property type="protein sequence ID" value="GAA3371051.1"/>
    <property type="molecule type" value="Genomic_DNA"/>
</dbReference>
<comment type="caution">
    <text evidence="3">The sequence shown here is derived from an EMBL/GenBank/DDBJ whole genome shotgun (WGS) entry which is preliminary data.</text>
</comment>
<evidence type="ECO:0000313" key="4">
    <source>
        <dbReference type="Proteomes" id="UP001499990"/>
    </source>
</evidence>
<evidence type="ECO:0000259" key="2">
    <source>
        <dbReference type="Pfam" id="PF06259"/>
    </source>
</evidence>
<keyword evidence="4" id="KW-1185">Reference proteome</keyword>
<evidence type="ECO:0000256" key="1">
    <source>
        <dbReference type="SAM" id="Phobius"/>
    </source>
</evidence>
<sequence>MIHVTVFPVTATGLLVCPAVTSFDSAPSLSMSRALLALAVVLLMLATTGWTAIHREPTDGASRDAALAAWERGGVAGRKLPDPEAPPRVIASFFATLVPAGRARLAERYPLVVGNLNGAPVALRYRANHIALEQARTMEKRRMRDRRLSPDGRHQASRRMHRFESLLEPGRQILAFDPGGDGRVAEVFGDLGRARRVSVIVPGVDTNVLTFERSRRKYTAPVGMAESLYAAERSASPGALPQGRIAVIAWADYTSPDGVGMDAAVGKLAEDGAVRLGALVGGLPGTAPVSLFCHSYGSVLCGVAARRLPPRVTDIAVAGSPGMRADSARGLRSTARVWAMRDADDWIQDVPYLEVGVFGHGADPVSSAFGARVLSSKGAIGHTGYFEPGTESLRNFAAIGVGAYDEVSCASGGTACRSGFSGPAELPRA</sequence>